<dbReference type="SUPFAM" id="SSF51011">
    <property type="entry name" value="Glycosyl hydrolase domain"/>
    <property type="match status" value="1"/>
</dbReference>
<dbReference type="Gene3D" id="3.20.20.70">
    <property type="entry name" value="Aldolase class I"/>
    <property type="match status" value="1"/>
</dbReference>
<sequence>MSTTPRTRWVPLAALTVATTLLAALLGVPGARPAAAAAGTTFEAEAVTVVLAGGATRSSCAGCSGGAKVGDLSDRATVTVPDVVAPAAGRYEVTVHYLSGDDSRTLRIAAGDEPPVDVRVPSTGGWDRVGTSTVALDLAAGENTLVLTSRPGGYGPDLDRLTVEGVTAVDHRIVDPDAADPVPVDPTPADRGRVATVRSGDVVISYSQAGGTADVRWRGGRGAQVRGLYSAVRLGEELVSTKQYDGRCRLQGLVATCAAPGRPTLRQVFEPDGERGFSIRLEVTDAGRPVATSMMVPVATDQPGSVSLGAQGDPRMVLVPFDNDHWVRYEAPAVSDVTPARRSFEVSTVFDPRSGRGLVVGSLDRDTWKSGVVADGNDDGGLDRLQAAAGLTDWSYDYGDGMNRHQFNREGKPHGTVSGRTVASPRMYLGLFEDWRTGMETFGRLAGEAADARSWDGGTPFGFNSWGGLGARGGDPATMEATSRFLAEELPGFRSSSSEAGPYVGIDSYWDKMLRPEYAFEDPRTSWQHLEEYVATVRSRGQEPALYFQPFANFYAEGLDSPVAATALCEGCPDQTFREMALKVDGVPVSIDGAWALDPTNPGVQNRARIALTKFRELGVRYVKLDFLTHGYVEADSWYDPQVQTGQQAFAQGMDLVRGYLGEDTFVDLAISPVFAATWAHARRISCDVHGALNNWHPEDPDRYQKSTEYLLNSLSYGWWLDQVYAYNDGDHIQFGNYEYDDQANAYLLDDPYPSIWPEGQNRARVTSAVITGVYLVSEDLTPTGHPTIRARARELLQNPAVNRLAEHGDSFAPVDPGPDAFTAADTFWSRHGSTTYLAAFNYGSSPRPVSLDLERLGLDGDRYLLSELWTGRTGTVRDRLSASVPAEDVRLFAITPAG</sequence>
<dbReference type="EMBL" id="WPCU01000004">
    <property type="protein sequence ID" value="MVA75312.1"/>
    <property type="molecule type" value="Genomic_DNA"/>
</dbReference>
<evidence type="ECO:0000313" key="5">
    <source>
        <dbReference type="Proteomes" id="UP000435304"/>
    </source>
</evidence>
<dbReference type="Gene3D" id="2.60.40.1180">
    <property type="entry name" value="Golgi alpha-mannosidase II"/>
    <property type="match status" value="1"/>
</dbReference>
<dbReference type="InterPro" id="IPR013780">
    <property type="entry name" value="Glyco_hydro_b"/>
</dbReference>
<dbReference type="InterPro" id="IPR017853">
    <property type="entry name" value="GH"/>
</dbReference>
<dbReference type="CDD" id="cd04081">
    <property type="entry name" value="CBM35_galactosidase-like"/>
    <property type="match status" value="1"/>
</dbReference>
<organism evidence="4 5">
    <name type="scientific">Auraticoccus cholistanensis</name>
    <dbReference type="NCBI Taxonomy" id="2656650"/>
    <lineage>
        <taxon>Bacteria</taxon>
        <taxon>Bacillati</taxon>
        <taxon>Actinomycetota</taxon>
        <taxon>Actinomycetes</taxon>
        <taxon>Propionibacteriales</taxon>
        <taxon>Propionibacteriaceae</taxon>
        <taxon>Auraticoccus</taxon>
    </lineage>
</organism>
<keyword evidence="5" id="KW-1185">Reference proteome</keyword>
<gene>
    <name evidence="4" type="ORF">GC722_04610</name>
</gene>
<evidence type="ECO:0000256" key="2">
    <source>
        <dbReference type="ARBA" id="ARBA00023295"/>
    </source>
</evidence>
<dbReference type="InterPro" id="IPR013785">
    <property type="entry name" value="Aldolase_TIM"/>
</dbReference>
<dbReference type="AlphaFoldDB" id="A0A6A9UUJ1"/>
<dbReference type="InterPro" id="IPR008979">
    <property type="entry name" value="Galactose-bd-like_sf"/>
</dbReference>
<dbReference type="GO" id="GO:0016798">
    <property type="term" value="F:hydrolase activity, acting on glycosyl bonds"/>
    <property type="evidence" value="ECO:0007669"/>
    <property type="project" value="UniProtKB-KW"/>
</dbReference>
<dbReference type="RefSeq" id="WP_156608345.1">
    <property type="nucleotide sequence ID" value="NZ_WPCU01000004.1"/>
</dbReference>
<dbReference type="InterPro" id="IPR005084">
    <property type="entry name" value="CBM6"/>
</dbReference>
<proteinExistence type="predicted"/>
<comment type="caution">
    <text evidence="4">The sequence shown here is derived from an EMBL/GenBank/DDBJ whole genome shotgun (WGS) entry which is preliminary data.</text>
</comment>
<dbReference type="PROSITE" id="PS51175">
    <property type="entry name" value="CBM6"/>
    <property type="match status" value="1"/>
</dbReference>
<protein>
    <recommendedName>
        <fullName evidence="3">CBM6 domain-containing protein</fullName>
    </recommendedName>
</protein>
<evidence type="ECO:0000256" key="1">
    <source>
        <dbReference type="ARBA" id="ARBA00022801"/>
    </source>
</evidence>
<keyword evidence="1" id="KW-0378">Hydrolase</keyword>
<dbReference type="Proteomes" id="UP000435304">
    <property type="component" value="Unassembled WGS sequence"/>
</dbReference>
<keyword evidence="2" id="KW-0326">Glycosidase</keyword>
<feature type="domain" description="CBM6" evidence="3">
    <location>
        <begin position="40"/>
        <end position="164"/>
    </location>
</feature>
<dbReference type="Gene3D" id="2.60.120.260">
    <property type="entry name" value="Galactose-binding domain-like"/>
    <property type="match status" value="1"/>
</dbReference>
<dbReference type="GO" id="GO:0030246">
    <property type="term" value="F:carbohydrate binding"/>
    <property type="evidence" value="ECO:0007669"/>
    <property type="project" value="InterPro"/>
</dbReference>
<dbReference type="SUPFAM" id="SSF51445">
    <property type="entry name" value="(Trans)glycosidases"/>
    <property type="match status" value="1"/>
</dbReference>
<evidence type="ECO:0000259" key="3">
    <source>
        <dbReference type="PROSITE" id="PS51175"/>
    </source>
</evidence>
<accession>A0A6A9UUJ1</accession>
<evidence type="ECO:0000313" key="4">
    <source>
        <dbReference type="EMBL" id="MVA75312.1"/>
    </source>
</evidence>
<dbReference type="SUPFAM" id="SSF49785">
    <property type="entry name" value="Galactose-binding domain-like"/>
    <property type="match status" value="1"/>
</dbReference>
<name>A0A6A9UUJ1_9ACTN</name>
<reference evidence="4 5" key="1">
    <citation type="submission" date="2019-12" db="EMBL/GenBank/DDBJ databases">
        <title>Auraticoccus cholistani sp. nov., an actinomycete isolated from soil of Cholistan desert.</title>
        <authorList>
            <person name="Cheema M.T."/>
        </authorList>
    </citation>
    <scope>NUCLEOTIDE SEQUENCE [LARGE SCALE GENOMIC DNA]</scope>
    <source>
        <strain evidence="4 5">F435</strain>
    </source>
</reference>